<evidence type="ECO:0000313" key="5">
    <source>
        <dbReference type="Proteomes" id="UP000191056"/>
    </source>
</evidence>
<reference evidence="4 6" key="2">
    <citation type="submission" date="2018-08" db="EMBL/GenBank/DDBJ databases">
        <title>Genome of Clostridium chromiireducens C1, DSM12136.</title>
        <authorList>
            <person name="Xing M."/>
            <person name="Wei Y."/>
            <person name="Ang E.L."/>
            <person name="Zhao H."/>
            <person name="Zhang Y."/>
        </authorList>
    </citation>
    <scope>NUCLEOTIDE SEQUENCE [LARGE SCALE GENOMIC DNA]</scope>
    <source>
        <strain evidence="4 6">C1</strain>
    </source>
</reference>
<keyword evidence="1" id="KW-1133">Transmembrane helix</keyword>
<dbReference type="EMBL" id="WSRQ01000014">
    <property type="protein sequence ID" value="MVX64115.1"/>
    <property type="molecule type" value="Genomic_DNA"/>
</dbReference>
<keyword evidence="1" id="KW-0812">Transmembrane</keyword>
<comment type="caution">
    <text evidence="3">The sequence shown here is derived from an EMBL/GenBank/DDBJ whole genome shotgun (WGS) entry which is preliminary data.</text>
</comment>
<dbReference type="AlphaFoldDB" id="A0A1V4J0X5"/>
<keyword evidence="5" id="KW-1185">Reference proteome</keyword>
<evidence type="ECO:0000313" key="4">
    <source>
        <dbReference type="EMBL" id="RII34945.1"/>
    </source>
</evidence>
<dbReference type="EMBL" id="MZGT01000009">
    <property type="protein sequence ID" value="OPJ65297.1"/>
    <property type="molecule type" value="Genomic_DNA"/>
</dbReference>
<protein>
    <submittedName>
        <fullName evidence="3">Uncharacterized protein</fullName>
    </submittedName>
</protein>
<dbReference type="Proteomes" id="UP000191056">
    <property type="component" value="Unassembled WGS sequence"/>
</dbReference>
<evidence type="ECO:0000313" key="6">
    <source>
        <dbReference type="Proteomes" id="UP000265930"/>
    </source>
</evidence>
<reference evidence="3 5" key="1">
    <citation type="submission" date="2017-03" db="EMBL/GenBank/DDBJ databases">
        <title>Genome sequence of Clostridium chromiireducens DSM 23318.</title>
        <authorList>
            <person name="Poehlein A."/>
            <person name="Daniel R."/>
        </authorList>
    </citation>
    <scope>NUCLEOTIDE SEQUENCE [LARGE SCALE GENOMIC DNA]</scope>
    <source>
        <strain evidence="3 5">DSM 23318</strain>
    </source>
</reference>
<dbReference type="OrthoDB" id="1923861at2"/>
<accession>A0A1V4J0X5</accession>
<feature type="transmembrane region" description="Helical" evidence="1">
    <location>
        <begin position="59"/>
        <end position="79"/>
    </location>
</feature>
<reference evidence="2" key="3">
    <citation type="submission" date="2019-12" db="EMBL/GenBank/DDBJ databases">
        <title>Microbes associate with the intestines of laboratory mice.</title>
        <authorList>
            <person name="Navarre W."/>
            <person name="Wong E."/>
        </authorList>
    </citation>
    <scope>NUCLEOTIDE SEQUENCE</scope>
    <source>
        <strain evidence="2">NM79_F5</strain>
    </source>
</reference>
<dbReference type="Proteomes" id="UP000656077">
    <property type="component" value="Unassembled WGS sequence"/>
</dbReference>
<evidence type="ECO:0000313" key="2">
    <source>
        <dbReference type="EMBL" id="MVX64115.1"/>
    </source>
</evidence>
<dbReference type="Proteomes" id="UP000265930">
    <property type="component" value="Unassembled WGS sequence"/>
</dbReference>
<keyword evidence="1" id="KW-0472">Membrane</keyword>
<organism evidence="3 5">
    <name type="scientific">Clostridium chromiireducens</name>
    <dbReference type="NCBI Taxonomy" id="225345"/>
    <lineage>
        <taxon>Bacteria</taxon>
        <taxon>Bacillati</taxon>
        <taxon>Bacillota</taxon>
        <taxon>Clostridia</taxon>
        <taxon>Eubacteriales</taxon>
        <taxon>Clostridiaceae</taxon>
        <taxon>Clostridium</taxon>
    </lineage>
</organism>
<sequence length="106" mass="12260">MNILMTILIFLVTLLIIGAAFLICRKYIFSRVHINKWIPLSIAIALFIIQMFVDKTNIYLTSGLSIVTVLFFLWFMHITQTRGPKNKGKQIVIKPKAKPNRVKKNK</sequence>
<name>A0A1V4J0X5_9CLOT</name>
<feature type="transmembrane region" description="Helical" evidence="1">
    <location>
        <begin position="36"/>
        <end position="53"/>
    </location>
</feature>
<evidence type="ECO:0000256" key="1">
    <source>
        <dbReference type="SAM" id="Phobius"/>
    </source>
</evidence>
<gene>
    <name evidence="3" type="ORF">CLCHR_08730</name>
    <name evidence="4" type="ORF">D2A34_06975</name>
    <name evidence="2" type="ORF">GKZ28_10480</name>
</gene>
<dbReference type="RefSeq" id="WP_079438465.1">
    <property type="nucleotide sequence ID" value="NZ_JBLZIA010000003.1"/>
</dbReference>
<dbReference type="STRING" id="225345.CLCHR_08730"/>
<evidence type="ECO:0000313" key="3">
    <source>
        <dbReference type="EMBL" id="OPJ65297.1"/>
    </source>
</evidence>
<proteinExistence type="predicted"/>
<feature type="transmembrane region" description="Helical" evidence="1">
    <location>
        <begin position="6"/>
        <end position="24"/>
    </location>
</feature>
<dbReference type="EMBL" id="QXDJ01000002">
    <property type="protein sequence ID" value="RII34945.1"/>
    <property type="molecule type" value="Genomic_DNA"/>
</dbReference>